<evidence type="ECO:0000256" key="1">
    <source>
        <dbReference type="ARBA" id="ARBA00001946"/>
    </source>
</evidence>
<evidence type="ECO:0000313" key="9">
    <source>
        <dbReference type="EMBL" id="KKT37259.1"/>
    </source>
</evidence>
<comment type="similarity">
    <text evidence="7">Belongs to the PINc/VapC protein family.</text>
</comment>
<dbReference type="Proteomes" id="UP000033815">
    <property type="component" value="Unassembled WGS sequence"/>
</dbReference>
<dbReference type="InterPro" id="IPR050556">
    <property type="entry name" value="Type_II_TA_system_RNase"/>
</dbReference>
<comment type="cofactor">
    <cofactor evidence="1">
        <name>Mg(2+)</name>
        <dbReference type="ChEBI" id="CHEBI:18420"/>
    </cofactor>
</comment>
<dbReference type="PANTHER" id="PTHR33653">
    <property type="entry name" value="RIBONUCLEASE VAPC2"/>
    <property type="match status" value="1"/>
</dbReference>
<comment type="caution">
    <text evidence="9">The sequence shown here is derived from an EMBL/GenBank/DDBJ whole genome shotgun (WGS) entry which is preliminary data.</text>
</comment>
<sequence length="122" mass="13542">MYLFDTNAVIYFLAGDKKAISLVKEILKENKIIYVPTIVRLELFSKSDLTAIEQSAIADFLALTIEISLDKTIADIAAAIRRKYKTKVADSIVAASAVYTNSLLVTRNTKDFKISSVHTVKI</sequence>
<dbReference type="Gene3D" id="3.40.50.1010">
    <property type="entry name" value="5'-nuclease"/>
    <property type="match status" value="1"/>
</dbReference>
<evidence type="ECO:0000313" key="10">
    <source>
        <dbReference type="Proteomes" id="UP000033815"/>
    </source>
</evidence>
<dbReference type="Pfam" id="PF01850">
    <property type="entry name" value="PIN"/>
    <property type="match status" value="1"/>
</dbReference>
<accession>A0A837I8S4</accession>
<evidence type="ECO:0000256" key="3">
    <source>
        <dbReference type="ARBA" id="ARBA00022722"/>
    </source>
</evidence>
<evidence type="ECO:0000256" key="6">
    <source>
        <dbReference type="ARBA" id="ARBA00022842"/>
    </source>
</evidence>
<evidence type="ECO:0000256" key="5">
    <source>
        <dbReference type="ARBA" id="ARBA00022801"/>
    </source>
</evidence>
<evidence type="ECO:0000256" key="4">
    <source>
        <dbReference type="ARBA" id="ARBA00022723"/>
    </source>
</evidence>
<keyword evidence="6" id="KW-0460">Magnesium</keyword>
<keyword evidence="5" id="KW-0378">Hydrolase</keyword>
<dbReference type="CDD" id="cd18738">
    <property type="entry name" value="PIN_VapC4-5_FitB-like"/>
    <property type="match status" value="1"/>
</dbReference>
<keyword evidence="3" id="KW-0540">Nuclease</keyword>
<dbReference type="InterPro" id="IPR002716">
    <property type="entry name" value="PIN_dom"/>
</dbReference>
<name>A0A837I8S4_9BACT</name>
<dbReference type="GO" id="GO:0004518">
    <property type="term" value="F:nuclease activity"/>
    <property type="evidence" value="ECO:0007669"/>
    <property type="project" value="UniProtKB-KW"/>
</dbReference>
<protein>
    <submittedName>
        <fullName evidence="9">PilT protein-like protein</fullName>
    </submittedName>
</protein>
<evidence type="ECO:0000259" key="8">
    <source>
        <dbReference type="Pfam" id="PF01850"/>
    </source>
</evidence>
<evidence type="ECO:0000256" key="2">
    <source>
        <dbReference type="ARBA" id="ARBA00022649"/>
    </source>
</evidence>
<keyword evidence="2" id="KW-1277">Toxin-antitoxin system</keyword>
<evidence type="ECO:0000256" key="7">
    <source>
        <dbReference type="ARBA" id="ARBA00038093"/>
    </source>
</evidence>
<proteinExistence type="inferred from homology"/>
<feature type="domain" description="PIN" evidence="8">
    <location>
        <begin position="2"/>
        <end position="110"/>
    </location>
</feature>
<dbReference type="EMBL" id="LCHP01000001">
    <property type="protein sequence ID" value="KKT37259.1"/>
    <property type="molecule type" value="Genomic_DNA"/>
</dbReference>
<reference evidence="9 10" key="1">
    <citation type="journal article" date="2015" name="Nature">
        <title>rRNA introns, odd ribosomes, and small enigmatic genomes across a large radiation of phyla.</title>
        <authorList>
            <person name="Brown C.T."/>
            <person name="Hug L.A."/>
            <person name="Thomas B.C."/>
            <person name="Sharon I."/>
            <person name="Castelle C.J."/>
            <person name="Singh A."/>
            <person name="Wilkins M.J."/>
            <person name="Williams K.H."/>
            <person name="Banfield J.F."/>
        </authorList>
    </citation>
    <scope>NUCLEOTIDE SEQUENCE [LARGE SCALE GENOMIC DNA]</scope>
</reference>
<organism evidence="9 10">
    <name type="scientific">Candidatus Nomurabacteria bacterium GW2011_GWB1_44_12</name>
    <dbReference type="NCBI Taxonomy" id="1618748"/>
    <lineage>
        <taxon>Bacteria</taxon>
        <taxon>Candidatus Nomuraibacteriota</taxon>
    </lineage>
</organism>
<gene>
    <name evidence="9" type="ORF">UW25_C0001G0067</name>
</gene>
<dbReference type="GO" id="GO:0046872">
    <property type="term" value="F:metal ion binding"/>
    <property type="evidence" value="ECO:0007669"/>
    <property type="project" value="UniProtKB-KW"/>
</dbReference>
<dbReference type="PANTHER" id="PTHR33653:SF1">
    <property type="entry name" value="RIBONUCLEASE VAPC2"/>
    <property type="match status" value="1"/>
</dbReference>
<keyword evidence="4" id="KW-0479">Metal-binding</keyword>
<dbReference type="InterPro" id="IPR029060">
    <property type="entry name" value="PIN-like_dom_sf"/>
</dbReference>
<dbReference type="GO" id="GO:0016787">
    <property type="term" value="F:hydrolase activity"/>
    <property type="evidence" value="ECO:0007669"/>
    <property type="project" value="UniProtKB-KW"/>
</dbReference>
<dbReference type="SUPFAM" id="SSF88723">
    <property type="entry name" value="PIN domain-like"/>
    <property type="match status" value="1"/>
</dbReference>
<dbReference type="AlphaFoldDB" id="A0A837I8S4"/>